<protein>
    <submittedName>
        <fullName evidence="2">Uncharacterized protein</fullName>
    </submittedName>
</protein>
<feature type="coiled-coil region" evidence="1">
    <location>
        <begin position="41"/>
        <end position="102"/>
    </location>
</feature>
<evidence type="ECO:0000256" key="1">
    <source>
        <dbReference type="SAM" id="Coils"/>
    </source>
</evidence>
<dbReference type="EMBL" id="MT732432">
    <property type="protein sequence ID" value="QQV89710.1"/>
    <property type="molecule type" value="Genomic_DNA"/>
</dbReference>
<sequence length="131" mass="15024">MEFEVIEKIGIGVLGLVSTIIALNKDMIQSSFSRKSNTVSIDASKEDLESMQLKNVEHEINIYRGLLDDMVTRHKATIIDLQDSFAESLSRLEGKIEELNNLVLEQKGFIEKQSKRLHFYEKKFGKINDHI</sequence>
<keyword evidence="3" id="KW-1185">Reference proteome</keyword>
<keyword evidence="1" id="KW-0175">Coiled coil</keyword>
<reference evidence="2 3" key="1">
    <citation type="submission" date="2020-07" db="EMBL/GenBank/DDBJ databases">
        <title>Highly diverse flavobacterial phages as mortality factor during North Sea spring blooms.</title>
        <authorList>
            <person name="Bartlau N."/>
            <person name="Wichels A."/>
            <person name="Krohne G."/>
            <person name="Adriaenssens E.M."/>
            <person name="Heins A."/>
            <person name="Fuchs B.M."/>
            <person name="Amann R."/>
            <person name="Moraru C."/>
        </authorList>
    </citation>
    <scope>NUCLEOTIDE SEQUENCE [LARGE SCALE GENOMIC DNA]</scope>
</reference>
<name>A0A8E5E7Z5_9CAUD</name>
<dbReference type="Proteomes" id="UP000693797">
    <property type="component" value="Segment"/>
</dbReference>
<organism evidence="2 3">
    <name type="scientific">Cellulophaga phage Calle_1</name>
    <dbReference type="NCBI Taxonomy" id="2745643"/>
    <lineage>
        <taxon>Viruses</taxon>
        <taxon>Duplodnaviria</taxon>
        <taxon>Heunggongvirae</taxon>
        <taxon>Uroviricota</taxon>
        <taxon>Caudoviricetes</taxon>
        <taxon>Pervagoviridae</taxon>
        <taxon>Callevirus</taxon>
        <taxon>Callevirus Calle</taxon>
    </lineage>
</organism>
<gene>
    <name evidence="2" type="ORF">Calle1_20</name>
</gene>
<proteinExistence type="predicted"/>
<accession>A0A8E5E7Z5</accession>
<evidence type="ECO:0000313" key="2">
    <source>
        <dbReference type="EMBL" id="QQV89710.1"/>
    </source>
</evidence>
<evidence type="ECO:0000313" key="3">
    <source>
        <dbReference type="Proteomes" id="UP000693797"/>
    </source>
</evidence>